<keyword evidence="3" id="KW-1185">Reference proteome</keyword>
<dbReference type="EMBL" id="JBEZNA010000034">
    <property type="protein sequence ID" value="MEU9578773.1"/>
    <property type="molecule type" value="Genomic_DNA"/>
</dbReference>
<evidence type="ECO:0000313" key="3">
    <source>
        <dbReference type="Proteomes" id="UP001551584"/>
    </source>
</evidence>
<name>A0ABV3ERD5_9ACTN</name>
<evidence type="ECO:0000256" key="1">
    <source>
        <dbReference type="SAM" id="MobiDB-lite"/>
    </source>
</evidence>
<accession>A0ABV3ERD5</accession>
<sequence length="179" mass="20233">MEHGDSAEARLRTLTTYFREHPEAGRPERRATSTTPKAPLNLPVLSHIQDSVAEVIAFTEAANPEARKTRPATLEGVYGWCREHLSYADGTVPLVVRTLEIRHYLEHTILAGDATTAIRPIWCPACETPGLLWRSSIHRAVCINRHCARRNDGIHRTWTTEQLARREAIFETTLRECAT</sequence>
<dbReference type="Proteomes" id="UP001551584">
    <property type="component" value="Unassembled WGS sequence"/>
</dbReference>
<comment type="caution">
    <text evidence="2">The sequence shown here is derived from an EMBL/GenBank/DDBJ whole genome shotgun (WGS) entry which is preliminary data.</text>
</comment>
<gene>
    <name evidence="2" type="ORF">AB0D95_16175</name>
</gene>
<organism evidence="2 3">
    <name type="scientific">Streptomyces chilikensis</name>
    <dbReference type="NCBI Taxonomy" id="1194079"/>
    <lineage>
        <taxon>Bacteria</taxon>
        <taxon>Bacillati</taxon>
        <taxon>Actinomycetota</taxon>
        <taxon>Actinomycetes</taxon>
        <taxon>Kitasatosporales</taxon>
        <taxon>Streptomycetaceae</taxon>
        <taxon>Streptomyces</taxon>
    </lineage>
</organism>
<feature type="compositionally biased region" description="Basic and acidic residues" evidence="1">
    <location>
        <begin position="18"/>
        <end position="31"/>
    </location>
</feature>
<feature type="region of interest" description="Disordered" evidence="1">
    <location>
        <begin position="17"/>
        <end position="40"/>
    </location>
</feature>
<protein>
    <submittedName>
        <fullName evidence="2">Uncharacterized protein</fullName>
    </submittedName>
</protein>
<evidence type="ECO:0000313" key="2">
    <source>
        <dbReference type="EMBL" id="MEU9578773.1"/>
    </source>
</evidence>
<proteinExistence type="predicted"/>
<reference evidence="2 3" key="1">
    <citation type="submission" date="2024-06" db="EMBL/GenBank/DDBJ databases">
        <title>The Natural Products Discovery Center: Release of the First 8490 Sequenced Strains for Exploring Actinobacteria Biosynthetic Diversity.</title>
        <authorList>
            <person name="Kalkreuter E."/>
            <person name="Kautsar S.A."/>
            <person name="Yang D."/>
            <person name="Bader C.D."/>
            <person name="Teijaro C.N."/>
            <person name="Fluegel L."/>
            <person name="Davis C.M."/>
            <person name="Simpson J.R."/>
            <person name="Lauterbach L."/>
            <person name="Steele A.D."/>
            <person name="Gui C."/>
            <person name="Meng S."/>
            <person name="Li G."/>
            <person name="Viehrig K."/>
            <person name="Ye F."/>
            <person name="Su P."/>
            <person name="Kiefer A.F."/>
            <person name="Nichols A."/>
            <person name="Cepeda A.J."/>
            <person name="Yan W."/>
            <person name="Fan B."/>
            <person name="Jiang Y."/>
            <person name="Adhikari A."/>
            <person name="Zheng C.-J."/>
            <person name="Schuster L."/>
            <person name="Cowan T.M."/>
            <person name="Smanski M.J."/>
            <person name="Chevrette M.G."/>
            <person name="De Carvalho L.P.S."/>
            <person name="Shen B."/>
        </authorList>
    </citation>
    <scope>NUCLEOTIDE SEQUENCE [LARGE SCALE GENOMIC DNA]</scope>
    <source>
        <strain evidence="2 3">NPDC048117</strain>
    </source>
</reference>
<dbReference type="RefSeq" id="WP_359273094.1">
    <property type="nucleotide sequence ID" value="NZ_JBEZNA010000034.1"/>
</dbReference>